<dbReference type="RefSeq" id="WP_309202669.1">
    <property type="nucleotide sequence ID" value="NZ_CP133548.1"/>
</dbReference>
<gene>
    <name evidence="3" type="ORF">Q9312_01060</name>
</gene>
<proteinExistence type="predicted"/>
<dbReference type="AlphaFoldDB" id="A0AA51RU36"/>
<reference evidence="3 4" key="1">
    <citation type="submission" date="2023-08" db="EMBL/GenBank/DDBJ databases">
        <title>Pleionea litopenaei sp. nov., isolated from stomach of juvenile Litopenaeus vannamei.</title>
        <authorList>
            <person name="Rho A.M."/>
            <person name="Hwang C.Y."/>
        </authorList>
    </citation>
    <scope>NUCLEOTIDE SEQUENCE [LARGE SCALE GENOMIC DNA]</scope>
    <source>
        <strain evidence="3 4">HL-JVS1</strain>
    </source>
</reference>
<sequence>MKLGVMLSLALSMTATQAADIVHFDRSGNAKEIAFDTDQYPSYFRSAYGNKEYGIAVTDGYKIWNMFNFGSPNWVELDQNLERALPQYYGQLLVTGHRVRRPIATDGCNIAHWRKLSGTSYFQWLQHTACISNPFRDITSITGDRDDGVAVLAKEGVTSTAKIYRETVYANGEHKEWKVVTEQGLSNDLEQITGNNRSGLIGFSGRNSYYLRNYSGSWKRLPLHSRRIASITGNNSTGPTILDCAGEIYSLTSYSNPQWVKRGRVDVPSGYCNSLERTRFLAGKFREGSIVIGSGVGVYTGNDDGGDTGGGDDDTNQVPHAPSVQIGPAGCSNGQPTSIIGWSSNVETSSSDLDRKLPYNTLWQSVYDGANQYFVFSGENGIDEKIRVRVRNNIGWSGFTQVTIPARDCNGGGLPPIDQF</sequence>
<dbReference type="EMBL" id="CP133548">
    <property type="protein sequence ID" value="WMS87529.1"/>
    <property type="molecule type" value="Genomic_DNA"/>
</dbReference>
<dbReference type="KEGG" id="plei:Q9312_01060"/>
<feature type="compositionally biased region" description="Acidic residues" evidence="1">
    <location>
        <begin position="304"/>
        <end position="315"/>
    </location>
</feature>
<keyword evidence="4" id="KW-1185">Reference proteome</keyword>
<evidence type="ECO:0000313" key="4">
    <source>
        <dbReference type="Proteomes" id="UP001239782"/>
    </source>
</evidence>
<evidence type="ECO:0000256" key="2">
    <source>
        <dbReference type="SAM" id="SignalP"/>
    </source>
</evidence>
<evidence type="ECO:0000256" key="1">
    <source>
        <dbReference type="SAM" id="MobiDB-lite"/>
    </source>
</evidence>
<accession>A0AA51RU36</accession>
<name>A0AA51RU36_9GAMM</name>
<feature type="region of interest" description="Disordered" evidence="1">
    <location>
        <begin position="301"/>
        <end position="330"/>
    </location>
</feature>
<keyword evidence="2" id="KW-0732">Signal</keyword>
<protein>
    <submittedName>
        <fullName evidence="3">Uncharacterized protein</fullName>
    </submittedName>
</protein>
<organism evidence="3 4">
    <name type="scientific">Pleionea litopenaei</name>
    <dbReference type="NCBI Taxonomy" id="3070815"/>
    <lineage>
        <taxon>Bacteria</taxon>
        <taxon>Pseudomonadati</taxon>
        <taxon>Pseudomonadota</taxon>
        <taxon>Gammaproteobacteria</taxon>
        <taxon>Oceanospirillales</taxon>
        <taxon>Pleioneaceae</taxon>
        <taxon>Pleionea</taxon>
    </lineage>
</organism>
<evidence type="ECO:0000313" key="3">
    <source>
        <dbReference type="EMBL" id="WMS87529.1"/>
    </source>
</evidence>
<feature type="signal peptide" evidence="2">
    <location>
        <begin position="1"/>
        <end position="18"/>
    </location>
</feature>
<dbReference type="Proteomes" id="UP001239782">
    <property type="component" value="Chromosome"/>
</dbReference>
<feature type="chain" id="PRO_5041399349" evidence="2">
    <location>
        <begin position="19"/>
        <end position="420"/>
    </location>
</feature>